<dbReference type="InterPro" id="IPR050214">
    <property type="entry name" value="Cys_Synth/Cystath_Beta-Synth"/>
</dbReference>
<comment type="similarity">
    <text evidence="2">Belongs to the cysteine synthase/cystathionine beta-synthase family.</text>
</comment>
<dbReference type="Gene3D" id="3.40.50.1100">
    <property type="match status" value="2"/>
</dbReference>
<dbReference type="SUPFAM" id="SSF53686">
    <property type="entry name" value="Tryptophan synthase beta subunit-like PLP-dependent enzymes"/>
    <property type="match status" value="1"/>
</dbReference>
<dbReference type="PANTHER" id="PTHR10314">
    <property type="entry name" value="CYSTATHIONINE BETA-SYNTHASE"/>
    <property type="match status" value="1"/>
</dbReference>
<keyword evidence="6" id="KW-1185">Reference proteome</keyword>
<evidence type="ECO:0000313" key="5">
    <source>
        <dbReference type="EMBL" id="SNS76898.1"/>
    </source>
</evidence>
<dbReference type="GO" id="GO:0016765">
    <property type="term" value="F:transferase activity, transferring alkyl or aryl (other than methyl) groups"/>
    <property type="evidence" value="ECO:0007669"/>
    <property type="project" value="UniProtKB-ARBA"/>
</dbReference>
<dbReference type="InterPro" id="IPR036052">
    <property type="entry name" value="TrpB-like_PALP_sf"/>
</dbReference>
<accession>A0A239H787</accession>
<reference evidence="6" key="1">
    <citation type="submission" date="2017-06" db="EMBL/GenBank/DDBJ databases">
        <authorList>
            <person name="Varghese N."/>
            <person name="Submissions S."/>
        </authorList>
    </citation>
    <scope>NUCLEOTIDE SEQUENCE [LARGE SCALE GENOMIC DNA]</scope>
    <source>
        <strain evidence="6">JCM 23211</strain>
    </source>
</reference>
<evidence type="ECO:0000256" key="1">
    <source>
        <dbReference type="ARBA" id="ARBA00001933"/>
    </source>
</evidence>
<dbReference type="RefSeq" id="WP_089245716.1">
    <property type="nucleotide sequence ID" value="NZ_FZOW01000005.1"/>
</dbReference>
<dbReference type="CDD" id="cd01561">
    <property type="entry name" value="CBS_like"/>
    <property type="match status" value="1"/>
</dbReference>
<dbReference type="EMBL" id="FZOW01000005">
    <property type="protein sequence ID" value="SNS76898.1"/>
    <property type="molecule type" value="Genomic_DNA"/>
</dbReference>
<dbReference type="InterPro" id="IPR001216">
    <property type="entry name" value="P-phosphate_BS"/>
</dbReference>
<dbReference type="OrthoDB" id="9805733at2"/>
<organism evidence="5 6">
    <name type="scientific">Rhodococcoides kyotonense</name>
    <dbReference type="NCBI Taxonomy" id="398843"/>
    <lineage>
        <taxon>Bacteria</taxon>
        <taxon>Bacillati</taxon>
        <taxon>Actinomycetota</taxon>
        <taxon>Actinomycetes</taxon>
        <taxon>Mycobacteriales</taxon>
        <taxon>Nocardiaceae</taxon>
        <taxon>Rhodococcoides</taxon>
    </lineage>
</organism>
<dbReference type="AlphaFoldDB" id="A0A239H787"/>
<dbReference type="InterPro" id="IPR001926">
    <property type="entry name" value="TrpB-like_PALP"/>
</dbReference>
<comment type="cofactor">
    <cofactor evidence="1">
        <name>pyridoxal 5'-phosphate</name>
        <dbReference type="ChEBI" id="CHEBI:597326"/>
    </cofactor>
</comment>
<proteinExistence type="inferred from homology"/>
<dbReference type="GO" id="GO:0006535">
    <property type="term" value="P:cysteine biosynthetic process from serine"/>
    <property type="evidence" value="ECO:0007669"/>
    <property type="project" value="InterPro"/>
</dbReference>
<sequence length="366" mass="38787">MTDLSTVAETRRVSTPVPSIQGVIGNTPLVHLRNLGSATTAQVFGKVEFVNPGGSAKDRIASSMIEQAERDGELTPDSVIIDGTSGNTGAGLAMIAAAKGYRTILVVSDKVSPEKISVLRAFGAEIVLTSATFPIGHPRNVRTIVTRLVDEIPNAWSSAQYDNPANPAAHYHGTGPEIWEQTEGRITHFVANIGTGGTISGTGRYLKEVSDGRVQIIGADPIGSAYSGEVTPYYVEGAGRAMPDGDWPTTYDQDIVDRIIRVDDVTSFRSARALARTEGLLVGISSGTVAAATVELGRELGPEHTVVSLLIDSGRGYLHKLFDDAWLTERGLPTPADDGFAAVTDIRAEESPLDDDLAHVTLAKRA</sequence>
<evidence type="ECO:0000259" key="4">
    <source>
        <dbReference type="Pfam" id="PF00291"/>
    </source>
</evidence>
<evidence type="ECO:0000256" key="3">
    <source>
        <dbReference type="ARBA" id="ARBA00022898"/>
    </source>
</evidence>
<dbReference type="Pfam" id="PF00291">
    <property type="entry name" value="PALP"/>
    <property type="match status" value="1"/>
</dbReference>
<feature type="domain" description="Tryptophan synthase beta chain-like PALP" evidence="4">
    <location>
        <begin position="21"/>
        <end position="310"/>
    </location>
</feature>
<evidence type="ECO:0000313" key="6">
    <source>
        <dbReference type="Proteomes" id="UP000198327"/>
    </source>
</evidence>
<dbReference type="PROSITE" id="PS00901">
    <property type="entry name" value="CYS_SYNTHASE"/>
    <property type="match status" value="1"/>
</dbReference>
<dbReference type="FunFam" id="3.40.50.1100:FF:000003">
    <property type="entry name" value="Cystathionine beta-synthase"/>
    <property type="match status" value="1"/>
</dbReference>
<evidence type="ECO:0000256" key="2">
    <source>
        <dbReference type="ARBA" id="ARBA00007103"/>
    </source>
</evidence>
<keyword evidence="3" id="KW-0663">Pyridoxal phosphate</keyword>
<gene>
    <name evidence="5" type="ORF">SAMN05421642_105110</name>
</gene>
<dbReference type="Proteomes" id="UP000198327">
    <property type="component" value="Unassembled WGS sequence"/>
</dbReference>
<protein>
    <submittedName>
        <fullName evidence="5">Cystathionine beta-synthase</fullName>
    </submittedName>
</protein>
<name>A0A239H787_9NOCA</name>